<reference evidence="2 3" key="1">
    <citation type="submission" date="2015-09" db="EMBL/GenBank/DDBJ databases">
        <authorList>
            <consortium name="Swine Surveillance"/>
        </authorList>
    </citation>
    <scope>NUCLEOTIDE SEQUENCE [LARGE SCALE GENOMIC DNA]</scope>
    <source>
        <strain evidence="2 3">CECT 7688</strain>
    </source>
</reference>
<dbReference type="Proteomes" id="UP000054823">
    <property type="component" value="Unassembled WGS sequence"/>
</dbReference>
<dbReference type="Gene3D" id="3.90.1200.10">
    <property type="match status" value="1"/>
</dbReference>
<dbReference type="SUPFAM" id="SSF56112">
    <property type="entry name" value="Protein kinase-like (PK-like)"/>
    <property type="match status" value="1"/>
</dbReference>
<feature type="domain" description="Aminoglycoside phosphotransferase" evidence="1">
    <location>
        <begin position="54"/>
        <end position="244"/>
    </location>
</feature>
<organism evidence="2 3">
    <name type="scientific">Shimia marina</name>
    <dbReference type="NCBI Taxonomy" id="321267"/>
    <lineage>
        <taxon>Bacteria</taxon>
        <taxon>Pseudomonadati</taxon>
        <taxon>Pseudomonadota</taxon>
        <taxon>Alphaproteobacteria</taxon>
        <taxon>Rhodobacterales</taxon>
        <taxon>Roseobacteraceae</taxon>
    </lineage>
</organism>
<evidence type="ECO:0000313" key="3">
    <source>
        <dbReference type="Proteomes" id="UP000054823"/>
    </source>
</evidence>
<sequence>MNVNSEIDALAQETFAHLAEQGNLSGAYTKTRSWFKNDKRRLHIVQRYDAKDHAPVILKQVFRPEDPTEFNGILDAHHLASQALQACSEQHAPEILVEDRALKACLMRFQPGETLRDLCETHEDHADILMQTGRWLSAYHRGTFEQARGFQPKFMARHMLHLADQMQTGARRIKGQKRFVALAHQVQDMVADYEGRPSKIAAKHGDFNSHNILIEGNRTAGFDFLPISHAPVGYDIARILLSYALTAVDLDRIPKGHVLPPEALAAFFEGYDFVPADDPSVGFLLRIQILSDWNRMSDKKGVQNLINFERLRVIARRAFA</sequence>
<dbReference type="STRING" id="321267.SHM7688_00890"/>
<protein>
    <submittedName>
        <fullName evidence="2">Putative phosphotransferase related to Ser/Thr protein kinases</fullName>
    </submittedName>
</protein>
<proteinExistence type="predicted"/>
<dbReference type="RefSeq" id="WP_158500666.1">
    <property type="nucleotide sequence ID" value="NZ_CYPW01000006.1"/>
</dbReference>
<keyword evidence="2" id="KW-0808">Transferase</keyword>
<keyword evidence="3" id="KW-1185">Reference proteome</keyword>
<keyword evidence="2" id="KW-0418">Kinase</keyword>
<dbReference type="GO" id="GO:0016301">
    <property type="term" value="F:kinase activity"/>
    <property type="evidence" value="ECO:0007669"/>
    <property type="project" value="UniProtKB-KW"/>
</dbReference>
<dbReference type="InterPro" id="IPR002575">
    <property type="entry name" value="Aminoglycoside_PTrfase"/>
</dbReference>
<dbReference type="InterPro" id="IPR011009">
    <property type="entry name" value="Kinase-like_dom_sf"/>
</dbReference>
<dbReference type="AlphaFoldDB" id="A0A0P1EM43"/>
<gene>
    <name evidence="2" type="ORF">SHM7688_00890</name>
</gene>
<accession>A0A0P1EM43</accession>
<name>A0A0P1EM43_9RHOB</name>
<dbReference type="Pfam" id="PF01636">
    <property type="entry name" value="APH"/>
    <property type="match status" value="1"/>
</dbReference>
<evidence type="ECO:0000313" key="2">
    <source>
        <dbReference type="EMBL" id="CUH51453.1"/>
    </source>
</evidence>
<evidence type="ECO:0000259" key="1">
    <source>
        <dbReference type="Pfam" id="PF01636"/>
    </source>
</evidence>
<dbReference type="EMBL" id="CYPW01000006">
    <property type="protein sequence ID" value="CUH51453.1"/>
    <property type="molecule type" value="Genomic_DNA"/>
</dbReference>